<reference evidence="2 3" key="1">
    <citation type="submission" date="2020-04" db="EMBL/GenBank/DDBJ databases">
        <title>Perkinsus olseni comparative genomics.</title>
        <authorList>
            <person name="Bogema D.R."/>
        </authorList>
    </citation>
    <scope>NUCLEOTIDE SEQUENCE [LARGE SCALE GENOMIC DNA]</scope>
    <source>
        <strain evidence="2">00978-12</strain>
    </source>
</reference>
<name>A0A7J6N3P0_PEROL</name>
<dbReference type="EMBL" id="JABANP010000887">
    <property type="protein sequence ID" value="KAF4678503.1"/>
    <property type="molecule type" value="Genomic_DNA"/>
</dbReference>
<accession>A0A7J6N3P0</accession>
<sequence>MSTTSALPSQTVDDEQLLRLAERIAALRLSTDSRSSLRDSTTHSKTLSCFSFLRGIFSNRTHAATTPFRPIVRPLGTTQSDPGVVERNMQPRGPLQDLPNDDTSSSMGPSQLGSVARSGLSAVDLERVHDSSFKRAKDTQLPAGGAFMGHADSRSVDMFLQEVTRAPGWSVGVMPQLFQAYYLEFSLDVSVRGVITGIVDKDLKQRGLEGYDALVARAAAIESALRARLEPLYTLTAKSLELS</sequence>
<dbReference type="OrthoDB" id="10437025at2759"/>
<evidence type="ECO:0000313" key="2">
    <source>
        <dbReference type="EMBL" id="KAF4678503.1"/>
    </source>
</evidence>
<dbReference type="AlphaFoldDB" id="A0A7J6N3P0"/>
<evidence type="ECO:0000313" key="3">
    <source>
        <dbReference type="Proteomes" id="UP000541610"/>
    </source>
</evidence>
<proteinExistence type="predicted"/>
<comment type="caution">
    <text evidence="2">The sequence shown here is derived from an EMBL/GenBank/DDBJ whole genome shotgun (WGS) entry which is preliminary data.</text>
</comment>
<feature type="region of interest" description="Disordered" evidence="1">
    <location>
        <begin position="68"/>
        <end position="114"/>
    </location>
</feature>
<feature type="compositionally biased region" description="Polar residues" evidence="1">
    <location>
        <begin position="101"/>
        <end position="113"/>
    </location>
</feature>
<gene>
    <name evidence="2" type="ORF">FOZ60_016507</name>
</gene>
<organism evidence="2 3">
    <name type="scientific">Perkinsus olseni</name>
    <name type="common">Perkinsus atlanticus</name>
    <dbReference type="NCBI Taxonomy" id="32597"/>
    <lineage>
        <taxon>Eukaryota</taxon>
        <taxon>Sar</taxon>
        <taxon>Alveolata</taxon>
        <taxon>Perkinsozoa</taxon>
        <taxon>Perkinsea</taxon>
        <taxon>Perkinsida</taxon>
        <taxon>Perkinsidae</taxon>
        <taxon>Perkinsus</taxon>
    </lineage>
</organism>
<evidence type="ECO:0000256" key="1">
    <source>
        <dbReference type="SAM" id="MobiDB-lite"/>
    </source>
</evidence>
<dbReference type="Proteomes" id="UP000541610">
    <property type="component" value="Unassembled WGS sequence"/>
</dbReference>
<protein>
    <submittedName>
        <fullName evidence="2">Uncharacterized protein</fullName>
    </submittedName>
</protein>